<protein>
    <recommendedName>
        <fullName evidence="7">Disease resistance N-terminal domain-containing protein</fullName>
    </recommendedName>
</protein>
<dbReference type="Gene3D" id="1.20.5.4130">
    <property type="match status" value="1"/>
</dbReference>
<keyword evidence="3" id="KW-0677">Repeat</keyword>
<dbReference type="InterPro" id="IPR041118">
    <property type="entry name" value="Rx_N"/>
</dbReference>
<keyword evidence="6" id="KW-0175">Coiled coil</keyword>
<comment type="similarity">
    <text evidence="1">Belongs to the disease resistance NB-LRR family.</text>
</comment>
<evidence type="ECO:0000313" key="8">
    <source>
        <dbReference type="EMBL" id="JAD79915.1"/>
    </source>
</evidence>
<evidence type="ECO:0000256" key="4">
    <source>
        <dbReference type="ARBA" id="ARBA00022741"/>
    </source>
</evidence>
<keyword evidence="2" id="KW-0433">Leucine-rich repeat</keyword>
<sequence>MVALFASMAVKSALDNLSSLLSATPTSAPLAAAAASWGVEDLRMLEETMRRISAALHDAEQHWNLREESTKLRLKELKDLAYDAEDVVEEYEYEVHRCTVEAFEQSSTILQDGGSSSSSSKRRRQEVQDKHYSIEAGIVPVPSELALRARKVVERFTEIKDYYGSFSLSENDGERSFS</sequence>
<reference evidence="8" key="2">
    <citation type="journal article" date="2015" name="Data Brief">
        <title>Shoot transcriptome of the giant reed, Arundo donax.</title>
        <authorList>
            <person name="Barrero R.A."/>
            <person name="Guerrero F.D."/>
            <person name="Moolhuijzen P."/>
            <person name="Goolsby J.A."/>
            <person name="Tidwell J."/>
            <person name="Bellgard S.E."/>
            <person name="Bellgard M.I."/>
        </authorList>
    </citation>
    <scope>NUCLEOTIDE SEQUENCE</scope>
    <source>
        <tissue evidence="8">Shoot tissue taken approximately 20 cm above the soil surface</tissue>
    </source>
</reference>
<accession>A0A0A9D2N0</accession>
<organism evidence="8">
    <name type="scientific">Arundo donax</name>
    <name type="common">Giant reed</name>
    <name type="synonym">Donax arundinaceus</name>
    <dbReference type="NCBI Taxonomy" id="35708"/>
    <lineage>
        <taxon>Eukaryota</taxon>
        <taxon>Viridiplantae</taxon>
        <taxon>Streptophyta</taxon>
        <taxon>Embryophyta</taxon>
        <taxon>Tracheophyta</taxon>
        <taxon>Spermatophyta</taxon>
        <taxon>Magnoliopsida</taxon>
        <taxon>Liliopsida</taxon>
        <taxon>Poales</taxon>
        <taxon>Poaceae</taxon>
        <taxon>PACMAD clade</taxon>
        <taxon>Arundinoideae</taxon>
        <taxon>Arundineae</taxon>
        <taxon>Arundo</taxon>
    </lineage>
</organism>
<feature type="coiled-coil region" evidence="6">
    <location>
        <begin position="42"/>
        <end position="94"/>
    </location>
</feature>
<feature type="domain" description="Disease resistance N-terminal" evidence="7">
    <location>
        <begin position="9"/>
        <end position="115"/>
    </location>
</feature>
<evidence type="ECO:0000256" key="3">
    <source>
        <dbReference type="ARBA" id="ARBA00022737"/>
    </source>
</evidence>
<evidence type="ECO:0000256" key="6">
    <source>
        <dbReference type="SAM" id="Coils"/>
    </source>
</evidence>
<dbReference type="EMBL" id="GBRH01217980">
    <property type="protein sequence ID" value="JAD79915.1"/>
    <property type="molecule type" value="Transcribed_RNA"/>
</dbReference>
<name>A0A0A9D2N0_ARUDO</name>
<reference evidence="8" key="1">
    <citation type="submission" date="2014-09" db="EMBL/GenBank/DDBJ databases">
        <authorList>
            <person name="Magalhaes I.L.F."/>
            <person name="Oliveira U."/>
            <person name="Santos F.R."/>
            <person name="Vidigal T.H.D.A."/>
            <person name="Brescovit A.D."/>
            <person name="Santos A.J."/>
        </authorList>
    </citation>
    <scope>NUCLEOTIDE SEQUENCE</scope>
    <source>
        <tissue evidence="8">Shoot tissue taken approximately 20 cm above the soil surface</tissue>
    </source>
</reference>
<evidence type="ECO:0000256" key="5">
    <source>
        <dbReference type="ARBA" id="ARBA00022821"/>
    </source>
</evidence>
<evidence type="ECO:0000256" key="2">
    <source>
        <dbReference type="ARBA" id="ARBA00022614"/>
    </source>
</evidence>
<dbReference type="GO" id="GO:0000166">
    <property type="term" value="F:nucleotide binding"/>
    <property type="evidence" value="ECO:0007669"/>
    <property type="project" value="UniProtKB-KW"/>
</dbReference>
<proteinExistence type="inferred from homology"/>
<keyword evidence="4" id="KW-0547">Nucleotide-binding</keyword>
<keyword evidence="5" id="KW-0611">Plant defense</keyword>
<evidence type="ECO:0000256" key="1">
    <source>
        <dbReference type="ARBA" id="ARBA00008894"/>
    </source>
</evidence>
<dbReference type="Pfam" id="PF18052">
    <property type="entry name" value="Rx_N"/>
    <property type="match status" value="1"/>
</dbReference>
<dbReference type="AlphaFoldDB" id="A0A0A9D2N0"/>
<evidence type="ECO:0000259" key="7">
    <source>
        <dbReference type="Pfam" id="PF18052"/>
    </source>
</evidence>
<dbReference type="GO" id="GO:0006952">
    <property type="term" value="P:defense response"/>
    <property type="evidence" value="ECO:0007669"/>
    <property type="project" value="UniProtKB-KW"/>
</dbReference>